<keyword evidence="5" id="KW-0406">Ion transport</keyword>
<feature type="transmembrane region" description="Helical" evidence="7">
    <location>
        <begin position="342"/>
        <end position="359"/>
    </location>
</feature>
<dbReference type="PROSITE" id="PS50042">
    <property type="entry name" value="CNMP_BINDING_3"/>
    <property type="match status" value="1"/>
</dbReference>
<dbReference type="InterPro" id="IPR005821">
    <property type="entry name" value="Ion_trans_dom"/>
</dbReference>
<evidence type="ECO:0000313" key="10">
    <source>
        <dbReference type="Proteomes" id="UP001642484"/>
    </source>
</evidence>
<keyword evidence="10" id="KW-1185">Reference proteome</keyword>
<organism evidence="9 10">
    <name type="scientific">Durusdinium trenchii</name>
    <dbReference type="NCBI Taxonomy" id="1381693"/>
    <lineage>
        <taxon>Eukaryota</taxon>
        <taxon>Sar</taxon>
        <taxon>Alveolata</taxon>
        <taxon>Dinophyceae</taxon>
        <taxon>Suessiales</taxon>
        <taxon>Symbiodiniaceae</taxon>
        <taxon>Durusdinium</taxon>
    </lineage>
</organism>
<dbReference type="EMBL" id="CAXAMN010022973">
    <property type="protein sequence ID" value="CAK9074099.1"/>
    <property type="molecule type" value="Genomic_DNA"/>
</dbReference>
<evidence type="ECO:0000256" key="5">
    <source>
        <dbReference type="ARBA" id="ARBA00023065"/>
    </source>
</evidence>
<feature type="transmembrane region" description="Helical" evidence="7">
    <location>
        <begin position="216"/>
        <end position="238"/>
    </location>
</feature>
<accession>A0ABP0PE42</accession>
<dbReference type="InterPro" id="IPR050818">
    <property type="entry name" value="KCNH_animal-type"/>
</dbReference>
<feature type="transmembrane region" description="Helical" evidence="7">
    <location>
        <begin position="259"/>
        <end position="280"/>
    </location>
</feature>
<keyword evidence="2" id="KW-0813">Transport</keyword>
<name>A0ABP0PE42_9DINO</name>
<dbReference type="InterPro" id="IPR000595">
    <property type="entry name" value="cNMP-bd_dom"/>
</dbReference>
<dbReference type="PANTHER" id="PTHR10217">
    <property type="entry name" value="VOLTAGE AND LIGAND GATED POTASSIUM CHANNEL"/>
    <property type="match status" value="1"/>
</dbReference>
<evidence type="ECO:0000256" key="7">
    <source>
        <dbReference type="SAM" id="Phobius"/>
    </source>
</evidence>
<dbReference type="Pfam" id="PF00520">
    <property type="entry name" value="Ion_trans"/>
    <property type="match status" value="1"/>
</dbReference>
<dbReference type="Gene3D" id="2.60.120.10">
    <property type="entry name" value="Jelly Rolls"/>
    <property type="match status" value="1"/>
</dbReference>
<comment type="subcellular location">
    <subcellularLocation>
        <location evidence="1">Membrane</location>
        <topology evidence="1">Multi-pass membrane protein</topology>
    </subcellularLocation>
</comment>
<dbReference type="SUPFAM" id="SSF81324">
    <property type="entry name" value="Voltage-gated potassium channels"/>
    <property type="match status" value="1"/>
</dbReference>
<reference evidence="9 10" key="1">
    <citation type="submission" date="2024-02" db="EMBL/GenBank/DDBJ databases">
        <authorList>
            <person name="Chen Y."/>
            <person name="Shah S."/>
            <person name="Dougan E. K."/>
            <person name="Thang M."/>
            <person name="Chan C."/>
        </authorList>
    </citation>
    <scope>NUCLEOTIDE SEQUENCE [LARGE SCALE GENOMIC DNA]</scope>
</reference>
<evidence type="ECO:0000256" key="6">
    <source>
        <dbReference type="ARBA" id="ARBA00023136"/>
    </source>
</evidence>
<dbReference type="InterPro" id="IPR014710">
    <property type="entry name" value="RmlC-like_jellyroll"/>
</dbReference>
<evidence type="ECO:0000259" key="8">
    <source>
        <dbReference type="PROSITE" id="PS50042"/>
    </source>
</evidence>
<keyword evidence="6 7" id="KW-0472">Membrane</keyword>
<evidence type="ECO:0000256" key="4">
    <source>
        <dbReference type="ARBA" id="ARBA00022989"/>
    </source>
</evidence>
<feature type="transmembrane region" description="Helical" evidence="7">
    <location>
        <begin position="186"/>
        <end position="210"/>
    </location>
</feature>
<proteinExistence type="predicted"/>
<feature type="domain" description="Cyclic nucleotide-binding" evidence="8">
    <location>
        <begin position="553"/>
        <end position="634"/>
    </location>
</feature>
<protein>
    <recommendedName>
        <fullName evidence="8">Cyclic nucleotide-binding domain-containing protein</fullName>
    </recommendedName>
</protein>
<keyword evidence="3 7" id="KW-0812">Transmembrane</keyword>
<sequence>MASFRACVDLQLNEVRRRLQENLAQELERLGQDLVASLGDASMSPRMIEQVGASVSIDLWKADLWRNEEDEETKEQPLHMIKEVSKDQVSERSENSAPLMVTIDSVTNFQHRQISMDSCERVRSVKRQPLVLHPMWSQEVRVTKSNSLRNTDLMRRPSRFAIRAGEEALGTGCLQMMVFRPSSLRCLMWDIVCFIAIVYDTIMVPLFSAFPIDTTLALQILETSSTVVWVIDMFATFFRGFLDTHTGFIEMRLNKIARHYLSTWFLPDIAMLVVDMISLFLVDQKAAATVTLLRLFRNIRILRLLKIAGRLSRLKEMFVGLDYGLEWTSVYLATAMTVLKQICVISLLCHFSGCAWYALGTLAMENTWIKAIQASSGSDTDIMYMYVTSLHWSLTQFTPASIDVAAVNVPERIFSVVVTLAGLIVFSLFIGSINQALGRLAALTAQETRQHLLVRRYVTEKQVSVELAADILRCIQQRGLGKESSKLVLSDIKILESLPRKLLVKLQQEVGMPVLESHGLLRHVSNLGSDTELATLCYRALKEQSVVFGEELYQASPDAAVASDLVGDKMYFVRSGELGYNFDHTPHLTDEIDPGSRISEPALWMQWHYRGRLACTAQNSHLFSLDAMTFRKVMTRSQHADLFTLYGRLFTKMMEDYCDNNEEDASDLYGNDEQVNKMLKLCSMMAAGTKTDLRAVFLAWKKVLLPRSQMEIIQSRICCIPTNFTRLIRKKRGESSGERDEEDQG</sequence>
<dbReference type="Gene3D" id="1.10.287.70">
    <property type="match status" value="1"/>
</dbReference>
<evidence type="ECO:0000256" key="2">
    <source>
        <dbReference type="ARBA" id="ARBA00022448"/>
    </source>
</evidence>
<feature type="transmembrane region" description="Helical" evidence="7">
    <location>
        <begin position="413"/>
        <end position="433"/>
    </location>
</feature>
<dbReference type="Proteomes" id="UP001642484">
    <property type="component" value="Unassembled WGS sequence"/>
</dbReference>
<evidence type="ECO:0000256" key="3">
    <source>
        <dbReference type="ARBA" id="ARBA00022692"/>
    </source>
</evidence>
<gene>
    <name evidence="9" type="ORF">CCMP2556_LOCUS36521</name>
</gene>
<dbReference type="SUPFAM" id="SSF51206">
    <property type="entry name" value="cAMP-binding domain-like"/>
    <property type="match status" value="1"/>
</dbReference>
<keyword evidence="4 7" id="KW-1133">Transmembrane helix</keyword>
<evidence type="ECO:0000256" key="1">
    <source>
        <dbReference type="ARBA" id="ARBA00004141"/>
    </source>
</evidence>
<comment type="caution">
    <text evidence="9">The sequence shown here is derived from an EMBL/GenBank/DDBJ whole genome shotgun (WGS) entry which is preliminary data.</text>
</comment>
<evidence type="ECO:0000313" key="9">
    <source>
        <dbReference type="EMBL" id="CAK9074099.1"/>
    </source>
</evidence>
<dbReference type="PANTHER" id="PTHR10217:SF435">
    <property type="entry name" value="POTASSIUM VOLTAGE-GATED CHANNEL PROTEIN EAG"/>
    <property type="match status" value="1"/>
</dbReference>
<dbReference type="InterPro" id="IPR018490">
    <property type="entry name" value="cNMP-bd_dom_sf"/>
</dbReference>